<keyword evidence="3" id="KW-1185">Reference proteome</keyword>
<feature type="chain" id="PRO_5042168971" evidence="1">
    <location>
        <begin position="21"/>
        <end position="166"/>
    </location>
</feature>
<evidence type="ECO:0000313" key="3">
    <source>
        <dbReference type="Proteomes" id="UP001217417"/>
    </source>
</evidence>
<name>A0AAD7QRJ4_9ASCO</name>
<gene>
    <name evidence="2" type="ORF">POJ06DRAFT_99937</name>
</gene>
<organism evidence="2 3">
    <name type="scientific">Lipomyces tetrasporus</name>
    <dbReference type="NCBI Taxonomy" id="54092"/>
    <lineage>
        <taxon>Eukaryota</taxon>
        <taxon>Fungi</taxon>
        <taxon>Dikarya</taxon>
        <taxon>Ascomycota</taxon>
        <taxon>Saccharomycotina</taxon>
        <taxon>Lipomycetes</taxon>
        <taxon>Lipomycetales</taxon>
        <taxon>Lipomycetaceae</taxon>
        <taxon>Lipomyces</taxon>
    </lineage>
</organism>
<accession>A0AAD7QRJ4</accession>
<dbReference type="RefSeq" id="XP_056043669.1">
    <property type="nucleotide sequence ID" value="XM_056191902.1"/>
</dbReference>
<sequence length="166" mass="19333">MSYLIRAILIVFAVAFPVSADEYISKTTLCLFKGHPKHSPEESMYWVEQKHNHWKMPFYTMSDLEYSNFKSIKVALKDGSKSDALIYLYDNRQLATQNVSFVNFDKTAYHFSGSEKLDYEQFRIIGGQRMVVDFGSCRKPEYNWEYDVSSTDGTIAGYVFRTWGYS</sequence>
<reference evidence="2" key="1">
    <citation type="submission" date="2023-03" db="EMBL/GenBank/DDBJ databases">
        <title>Near-Complete genome sequence of Lipomyces tetrasporous NRRL Y-64009, an oleaginous yeast capable of growing on lignocellulosic hydrolysates.</title>
        <authorList>
            <consortium name="Lawrence Berkeley National Laboratory"/>
            <person name="Jagtap S.S."/>
            <person name="Liu J.-J."/>
            <person name="Walukiewicz H.E."/>
            <person name="Pangilinan J."/>
            <person name="Lipzen A."/>
            <person name="Ahrendt S."/>
            <person name="Koriabine M."/>
            <person name="Cobaugh K."/>
            <person name="Salamov A."/>
            <person name="Yoshinaga Y."/>
            <person name="Ng V."/>
            <person name="Daum C."/>
            <person name="Grigoriev I.V."/>
            <person name="Slininger P.J."/>
            <person name="Dien B.S."/>
            <person name="Jin Y.-S."/>
            <person name="Rao C.V."/>
        </authorList>
    </citation>
    <scope>NUCLEOTIDE SEQUENCE</scope>
    <source>
        <strain evidence="2">NRRL Y-64009</strain>
    </source>
</reference>
<feature type="signal peptide" evidence="1">
    <location>
        <begin position="1"/>
        <end position="20"/>
    </location>
</feature>
<comment type="caution">
    <text evidence="2">The sequence shown here is derived from an EMBL/GenBank/DDBJ whole genome shotgun (WGS) entry which is preliminary data.</text>
</comment>
<dbReference type="GeneID" id="80887068"/>
<dbReference type="Proteomes" id="UP001217417">
    <property type="component" value="Unassembled WGS sequence"/>
</dbReference>
<dbReference type="EMBL" id="JARPMG010000005">
    <property type="protein sequence ID" value="KAJ8100219.1"/>
    <property type="molecule type" value="Genomic_DNA"/>
</dbReference>
<proteinExistence type="predicted"/>
<evidence type="ECO:0000313" key="2">
    <source>
        <dbReference type="EMBL" id="KAJ8100219.1"/>
    </source>
</evidence>
<evidence type="ECO:0000256" key="1">
    <source>
        <dbReference type="SAM" id="SignalP"/>
    </source>
</evidence>
<keyword evidence="1" id="KW-0732">Signal</keyword>
<dbReference type="AlphaFoldDB" id="A0AAD7QRJ4"/>
<protein>
    <submittedName>
        <fullName evidence="2">Uncharacterized protein</fullName>
    </submittedName>
</protein>